<comment type="caution">
    <text evidence="7">The sequence shown here is derived from an EMBL/GenBank/DDBJ whole genome shotgun (WGS) entry which is preliminary data.</text>
</comment>
<feature type="compositionally biased region" description="Polar residues" evidence="5">
    <location>
        <begin position="215"/>
        <end position="230"/>
    </location>
</feature>
<comment type="similarity">
    <text evidence="1 4">Belongs to the glycosyl hydrolase 43 family.</text>
</comment>
<evidence type="ECO:0000259" key="6">
    <source>
        <dbReference type="Pfam" id="PF17851"/>
    </source>
</evidence>
<sequence>MRFENPILPGFYPDPSVCRVEDDYYLVTSTFEWYPGVPIFHSRDLVHWRQLGHVLDRPSQLNLDGIRPSGGIYAPTLRHHDGVFYMITTLVDGKANEGDFLVTATNPAGPWSDPYWFPETEGFDPSLFFDDDGRAWMHGARPARPQKYEGHMDVWLRELDLNTMKLVGEEHTLWDGAVKGATWAEGPHLYKIDGTYHLLASEGGTAQDHALSAARSDTVTGPYTGSTRNPILTHRNLGRSHPIVGTGHADLVQTRQGDWWALLLAMRPYGGYHYNLGRETFLTPVHWEDGWPVIPHIQPSAEAPSLPPRLWPAPPACDNFEAPHLAPHWNHLRTPRDQYWSLTDRPGHLRLRTRPESVTRHSDPSLIARRQQHIDFTARTAMDFTPEGPDDRAGLVLIQNDAFHILLVRTADGLEVLRREAGVTRLLTRTPVPPGRLWLGVEAHGQDYQMSYATGPGHWHPLGDPVDGRVLSPTVAGGFTGAYIGMYTSSEGHPSRNSADFDWFEYAPLPAT</sequence>
<dbReference type="InterPro" id="IPR041542">
    <property type="entry name" value="GH43_C2"/>
</dbReference>
<proteinExistence type="inferred from homology"/>
<keyword evidence="2 4" id="KW-0378">Hydrolase</keyword>
<dbReference type="InterPro" id="IPR051795">
    <property type="entry name" value="Glycosyl_Hydrlase_43"/>
</dbReference>
<accession>A0ABW1NEV6</accession>
<evidence type="ECO:0000256" key="1">
    <source>
        <dbReference type="ARBA" id="ARBA00009865"/>
    </source>
</evidence>
<dbReference type="Gene3D" id="2.60.120.200">
    <property type="match status" value="1"/>
</dbReference>
<reference evidence="8" key="1">
    <citation type="journal article" date="2019" name="Int. J. Syst. Evol. Microbiol.">
        <title>The Global Catalogue of Microorganisms (GCM) 10K type strain sequencing project: providing services to taxonomists for standard genome sequencing and annotation.</title>
        <authorList>
            <consortium name="The Broad Institute Genomics Platform"/>
            <consortium name="The Broad Institute Genome Sequencing Center for Infectious Disease"/>
            <person name="Wu L."/>
            <person name="Ma J."/>
        </authorList>
    </citation>
    <scope>NUCLEOTIDE SEQUENCE [LARGE SCALE GENOMIC DNA]</scope>
    <source>
        <strain evidence="8">JCM 30346</strain>
    </source>
</reference>
<dbReference type="PANTHER" id="PTHR42812:SF12">
    <property type="entry name" value="BETA-XYLOSIDASE-RELATED"/>
    <property type="match status" value="1"/>
</dbReference>
<dbReference type="Gene3D" id="2.115.10.20">
    <property type="entry name" value="Glycosyl hydrolase domain, family 43"/>
    <property type="match status" value="1"/>
</dbReference>
<evidence type="ECO:0000313" key="8">
    <source>
        <dbReference type="Proteomes" id="UP001596137"/>
    </source>
</evidence>
<gene>
    <name evidence="7" type="ORF">ACFP1K_12035</name>
</gene>
<feature type="domain" description="Beta-xylosidase C-terminal Concanavalin A-like" evidence="6">
    <location>
        <begin position="317"/>
        <end position="506"/>
    </location>
</feature>
<keyword evidence="3 4" id="KW-0326">Glycosidase</keyword>
<dbReference type="CDD" id="cd18617">
    <property type="entry name" value="GH43_XynB-like"/>
    <property type="match status" value="1"/>
</dbReference>
<evidence type="ECO:0000256" key="4">
    <source>
        <dbReference type="RuleBase" id="RU361187"/>
    </source>
</evidence>
<keyword evidence="8" id="KW-1185">Reference proteome</keyword>
<dbReference type="GO" id="GO:0016787">
    <property type="term" value="F:hydrolase activity"/>
    <property type="evidence" value="ECO:0007669"/>
    <property type="project" value="UniProtKB-KW"/>
</dbReference>
<dbReference type="EMBL" id="JBHSRF010000012">
    <property type="protein sequence ID" value="MFC6081889.1"/>
    <property type="molecule type" value="Genomic_DNA"/>
</dbReference>
<dbReference type="SUPFAM" id="SSF49899">
    <property type="entry name" value="Concanavalin A-like lectins/glucanases"/>
    <property type="match status" value="1"/>
</dbReference>
<dbReference type="InterPro" id="IPR013320">
    <property type="entry name" value="ConA-like_dom_sf"/>
</dbReference>
<evidence type="ECO:0000313" key="7">
    <source>
        <dbReference type="EMBL" id="MFC6081889.1"/>
    </source>
</evidence>
<protein>
    <submittedName>
        <fullName evidence="7">Glycoside hydrolase family 43 protein</fullName>
    </submittedName>
</protein>
<organism evidence="7 8">
    <name type="scientific">Sphaerisporangium aureirubrum</name>
    <dbReference type="NCBI Taxonomy" id="1544736"/>
    <lineage>
        <taxon>Bacteria</taxon>
        <taxon>Bacillati</taxon>
        <taxon>Actinomycetota</taxon>
        <taxon>Actinomycetes</taxon>
        <taxon>Streptosporangiales</taxon>
        <taxon>Streptosporangiaceae</taxon>
        <taxon>Sphaerisporangium</taxon>
    </lineage>
</organism>
<evidence type="ECO:0000256" key="3">
    <source>
        <dbReference type="ARBA" id="ARBA00023295"/>
    </source>
</evidence>
<evidence type="ECO:0000256" key="5">
    <source>
        <dbReference type="SAM" id="MobiDB-lite"/>
    </source>
</evidence>
<feature type="region of interest" description="Disordered" evidence="5">
    <location>
        <begin position="213"/>
        <end position="236"/>
    </location>
</feature>
<dbReference type="Proteomes" id="UP001596137">
    <property type="component" value="Unassembled WGS sequence"/>
</dbReference>
<dbReference type="RefSeq" id="WP_380750759.1">
    <property type="nucleotide sequence ID" value="NZ_JBHSRF010000012.1"/>
</dbReference>
<dbReference type="PANTHER" id="PTHR42812">
    <property type="entry name" value="BETA-XYLOSIDASE"/>
    <property type="match status" value="1"/>
</dbReference>
<dbReference type="InterPro" id="IPR023296">
    <property type="entry name" value="Glyco_hydro_beta-prop_sf"/>
</dbReference>
<dbReference type="Pfam" id="PF17851">
    <property type="entry name" value="GH43_C2"/>
    <property type="match status" value="1"/>
</dbReference>
<dbReference type="InterPro" id="IPR006710">
    <property type="entry name" value="Glyco_hydro_43"/>
</dbReference>
<dbReference type="Pfam" id="PF04616">
    <property type="entry name" value="Glyco_hydro_43"/>
    <property type="match status" value="1"/>
</dbReference>
<name>A0ABW1NEV6_9ACTN</name>
<evidence type="ECO:0000256" key="2">
    <source>
        <dbReference type="ARBA" id="ARBA00022801"/>
    </source>
</evidence>
<dbReference type="SUPFAM" id="SSF75005">
    <property type="entry name" value="Arabinanase/levansucrase/invertase"/>
    <property type="match status" value="1"/>
</dbReference>